<keyword evidence="3" id="KW-1185">Reference proteome</keyword>
<name>A0A8H4TKB1_9HYPO</name>
<evidence type="ECO:0000259" key="1">
    <source>
        <dbReference type="PROSITE" id="PS50011"/>
    </source>
</evidence>
<accession>A0A8H4TKB1</accession>
<evidence type="ECO:0000313" key="2">
    <source>
        <dbReference type="EMBL" id="KAF4959411.1"/>
    </source>
</evidence>
<dbReference type="PROSITE" id="PS50011">
    <property type="entry name" value="PROTEIN_KINASE_DOM"/>
    <property type="match status" value="1"/>
</dbReference>
<dbReference type="SUPFAM" id="SSF56112">
    <property type="entry name" value="Protein kinase-like (PK-like)"/>
    <property type="match status" value="1"/>
</dbReference>
<dbReference type="InterPro" id="IPR000719">
    <property type="entry name" value="Prot_kinase_dom"/>
</dbReference>
<dbReference type="Proteomes" id="UP000622797">
    <property type="component" value="Unassembled WGS sequence"/>
</dbReference>
<gene>
    <name evidence="2" type="ORF">FSARC_10736</name>
</gene>
<organism evidence="2 3">
    <name type="scientific">Fusarium sarcochroum</name>
    <dbReference type="NCBI Taxonomy" id="1208366"/>
    <lineage>
        <taxon>Eukaryota</taxon>
        <taxon>Fungi</taxon>
        <taxon>Dikarya</taxon>
        <taxon>Ascomycota</taxon>
        <taxon>Pezizomycotina</taxon>
        <taxon>Sordariomycetes</taxon>
        <taxon>Hypocreomycetidae</taxon>
        <taxon>Hypocreales</taxon>
        <taxon>Nectriaceae</taxon>
        <taxon>Fusarium</taxon>
        <taxon>Fusarium lateritium species complex</taxon>
    </lineage>
</organism>
<dbReference type="Pfam" id="PF00069">
    <property type="entry name" value="Pkinase"/>
    <property type="match status" value="1"/>
</dbReference>
<comment type="caution">
    <text evidence="2">The sequence shown here is derived from an EMBL/GenBank/DDBJ whole genome shotgun (WGS) entry which is preliminary data.</text>
</comment>
<reference evidence="2" key="2">
    <citation type="submission" date="2020-05" db="EMBL/GenBank/DDBJ databases">
        <authorList>
            <person name="Kim H.-S."/>
            <person name="Proctor R.H."/>
            <person name="Brown D.W."/>
        </authorList>
    </citation>
    <scope>NUCLEOTIDE SEQUENCE</scope>
    <source>
        <strain evidence="2">NRRL 20472</strain>
    </source>
</reference>
<dbReference type="AlphaFoldDB" id="A0A8H4TKB1"/>
<dbReference type="SMART" id="SM00220">
    <property type="entry name" value="S_TKc"/>
    <property type="match status" value="1"/>
</dbReference>
<dbReference type="OrthoDB" id="4062651at2759"/>
<sequence length="281" mass="32299">MEICEHAESWKEQGDDFVFDHIKIITKSFTGDYFYAKFSKRVHPDAIDTLEFDGLEFDADKDICSQFASFIANALKLDKLDLVPIPIDVIWPRYADFLTIASEPTSRDCYVKRASLLNYETDQSFNLYHMLVMEEAQVCETLLKNPHPNIARYRGCEVLDGRIRGLCFDKYAMTLRERLETGNSLDKQLCLQGIKDGIHHLHSLGLTHNDMNPRNVMVDASDNPVIIDFDSCKHEGEELVKCGTPDWCLEDMQYAARENDFFGLSKLEELLSKIPEQQVNI</sequence>
<protein>
    <recommendedName>
        <fullName evidence="1">Protein kinase domain-containing protein</fullName>
    </recommendedName>
</protein>
<dbReference type="InterPro" id="IPR011009">
    <property type="entry name" value="Kinase-like_dom_sf"/>
</dbReference>
<dbReference type="EMBL" id="JABEXW010000663">
    <property type="protein sequence ID" value="KAF4959411.1"/>
    <property type="molecule type" value="Genomic_DNA"/>
</dbReference>
<dbReference type="GO" id="GO:0005524">
    <property type="term" value="F:ATP binding"/>
    <property type="evidence" value="ECO:0007669"/>
    <property type="project" value="InterPro"/>
</dbReference>
<feature type="domain" description="Protein kinase" evidence="1">
    <location>
        <begin position="19"/>
        <end position="281"/>
    </location>
</feature>
<evidence type="ECO:0000313" key="3">
    <source>
        <dbReference type="Proteomes" id="UP000622797"/>
    </source>
</evidence>
<dbReference type="GO" id="GO:0004672">
    <property type="term" value="F:protein kinase activity"/>
    <property type="evidence" value="ECO:0007669"/>
    <property type="project" value="InterPro"/>
</dbReference>
<proteinExistence type="predicted"/>
<reference evidence="2" key="1">
    <citation type="journal article" date="2020" name="BMC Genomics">
        <title>Correction to: Identification and distribution of gene clusters required for synthesis of sphingolipid metabolism inhibitors in diverse species of the filamentous fungus Fusarium.</title>
        <authorList>
            <person name="Kim H.S."/>
            <person name="Lohmar J.M."/>
            <person name="Busman M."/>
            <person name="Brown D.W."/>
            <person name="Naumann T.A."/>
            <person name="Divon H.H."/>
            <person name="Lysoe E."/>
            <person name="Uhlig S."/>
            <person name="Proctor R.H."/>
        </authorList>
    </citation>
    <scope>NUCLEOTIDE SEQUENCE</scope>
    <source>
        <strain evidence="2">NRRL 20472</strain>
    </source>
</reference>
<dbReference type="Gene3D" id="1.10.510.10">
    <property type="entry name" value="Transferase(Phosphotransferase) domain 1"/>
    <property type="match status" value="1"/>
</dbReference>